<evidence type="ECO:0000313" key="3">
    <source>
        <dbReference type="Proteomes" id="UP000789342"/>
    </source>
</evidence>
<dbReference type="AlphaFoldDB" id="A0A9N8WS80"/>
<dbReference type="EMBL" id="CAJVPV010001334">
    <property type="protein sequence ID" value="CAG8494138.1"/>
    <property type="molecule type" value="Genomic_DNA"/>
</dbReference>
<evidence type="ECO:0000256" key="1">
    <source>
        <dbReference type="SAM" id="MobiDB-lite"/>
    </source>
</evidence>
<keyword evidence="3" id="KW-1185">Reference proteome</keyword>
<feature type="compositionally biased region" description="Polar residues" evidence="1">
    <location>
        <begin position="27"/>
        <end position="41"/>
    </location>
</feature>
<evidence type="ECO:0000313" key="2">
    <source>
        <dbReference type="EMBL" id="CAG8494138.1"/>
    </source>
</evidence>
<dbReference type="Proteomes" id="UP000789342">
    <property type="component" value="Unassembled WGS sequence"/>
</dbReference>
<protein>
    <submittedName>
        <fullName evidence="2">13951_t:CDS:1</fullName>
    </submittedName>
</protein>
<comment type="caution">
    <text evidence="2">The sequence shown here is derived from an EMBL/GenBank/DDBJ whole genome shotgun (WGS) entry which is preliminary data.</text>
</comment>
<proteinExistence type="predicted"/>
<feature type="compositionally biased region" description="Basic residues" evidence="1">
    <location>
        <begin position="10"/>
        <end position="23"/>
    </location>
</feature>
<reference evidence="2" key="1">
    <citation type="submission" date="2021-06" db="EMBL/GenBank/DDBJ databases">
        <authorList>
            <person name="Kallberg Y."/>
            <person name="Tangrot J."/>
            <person name="Rosling A."/>
        </authorList>
    </citation>
    <scope>NUCLEOTIDE SEQUENCE</scope>
    <source>
        <strain evidence="2">CL551</strain>
    </source>
</reference>
<name>A0A9N8WS80_9GLOM</name>
<accession>A0A9N8WS80</accession>
<feature type="region of interest" description="Disordered" evidence="1">
    <location>
        <begin position="1"/>
        <end position="41"/>
    </location>
</feature>
<dbReference type="OrthoDB" id="2013972at2759"/>
<organism evidence="2 3">
    <name type="scientific">Acaulospora morrowiae</name>
    <dbReference type="NCBI Taxonomy" id="94023"/>
    <lineage>
        <taxon>Eukaryota</taxon>
        <taxon>Fungi</taxon>
        <taxon>Fungi incertae sedis</taxon>
        <taxon>Mucoromycota</taxon>
        <taxon>Glomeromycotina</taxon>
        <taxon>Glomeromycetes</taxon>
        <taxon>Diversisporales</taxon>
        <taxon>Acaulosporaceae</taxon>
        <taxon>Acaulospora</taxon>
    </lineage>
</organism>
<sequence length="242" mass="27396">MGNSNSSRKQTPKKSKSSRRLNSKRSQITSEPGESSRTDTYAQYFHLPKNSDDLDRMQFMHFLMNHVWGTHFSSPIEQLLKTVNNFVTSTGANVYITQRLESLLSSTISTPPSTTSSRASSFSTNCSTSSHSLLTTSVHDLYPSSTLVTLNPSFNHSSISLTNVRSDYRCIPVGKLGGKTGVIYEDLLNMYFSNTVADILPRYMEMSKEEYLKIWKGCREEFNQYNASTKVYRFWAQKAAQD</sequence>
<gene>
    <name evidence="2" type="ORF">AMORRO_LOCUS2925</name>
</gene>